<dbReference type="InterPro" id="IPR024737">
    <property type="entry name" value="Get5_N"/>
</dbReference>
<keyword evidence="4" id="KW-1185">Reference proteome</keyword>
<dbReference type="InterPro" id="IPR029071">
    <property type="entry name" value="Ubiquitin-like_domsf"/>
</dbReference>
<feature type="domain" description="Ubiquitin-like" evidence="2">
    <location>
        <begin position="66"/>
        <end position="133"/>
    </location>
</feature>
<accession>A0A0C2JDD9</accession>
<dbReference type="Gene3D" id="1.10.286.70">
    <property type="entry name" value="Get5 dimerization domain"/>
    <property type="match status" value="1"/>
</dbReference>
<dbReference type="InterPro" id="IPR000626">
    <property type="entry name" value="Ubiquitin-like_dom"/>
</dbReference>
<dbReference type="PROSITE" id="PS50053">
    <property type="entry name" value="UBIQUITIN_2"/>
    <property type="match status" value="1"/>
</dbReference>
<dbReference type="Pfam" id="PF12754">
    <property type="entry name" value="Get5_N"/>
    <property type="match status" value="1"/>
</dbReference>
<dbReference type="SUPFAM" id="SSF54236">
    <property type="entry name" value="Ubiquitin-like"/>
    <property type="match status" value="1"/>
</dbReference>
<sequence>MTEVQFAKSFLGALDGRPVKLQADYTEDPKSYPSRPPYTLPRMPKSMKKPASASSSTSAPGQAPAITVSIKSLHRTQPLDVVLASPAYAFALATTSLLDVRTALSEKSHVPADKLRLLYNKKPVSDSKVLKDLVADGSGTEIKLGVMVAGGAETVAAAAEAAAASVAAAQAKSATAPTDGQETPTAIAAESEAFWNDLRGFLVKRTGSKTQADELFSLFLRSWEERMI</sequence>
<dbReference type="VEuPathDB" id="FungiDB:SPBR_03840"/>
<dbReference type="AlphaFoldDB" id="A0A0C2JDD9"/>
<gene>
    <name evidence="3" type="ORF">SPBR_03840</name>
</gene>
<dbReference type="EMBL" id="AWTV01000003">
    <property type="protein sequence ID" value="KIH94967.1"/>
    <property type="molecule type" value="Genomic_DNA"/>
</dbReference>
<name>A0A0C2JDD9_9PEZI</name>
<dbReference type="InterPro" id="IPR049256">
    <property type="entry name" value="Get5_C"/>
</dbReference>
<dbReference type="GeneID" id="63677051"/>
<dbReference type="OrthoDB" id="5366541at2759"/>
<feature type="compositionally biased region" description="Low complexity" evidence="1">
    <location>
        <begin position="49"/>
        <end position="60"/>
    </location>
</feature>
<dbReference type="CDD" id="cd17039">
    <property type="entry name" value="Ubl_ubiquitin_like"/>
    <property type="match status" value="1"/>
</dbReference>
<feature type="region of interest" description="Disordered" evidence="1">
    <location>
        <begin position="23"/>
        <end position="62"/>
    </location>
</feature>
<dbReference type="Proteomes" id="UP000031575">
    <property type="component" value="Unassembled WGS sequence"/>
</dbReference>
<proteinExistence type="predicted"/>
<dbReference type="Pfam" id="PF17183">
    <property type="entry name" value="Get5_C"/>
    <property type="match status" value="1"/>
</dbReference>
<protein>
    <recommendedName>
        <fullName evidence="2">Ubiquitin-like domain-containing protein</fullName>
    </recommendedName>
</protein>
<evidence type="ECO:0000259" key="2">
    <source>
        <dbReference type="PROSITE" id="PS50053"/>
    </source>
</evidence>
<dbReference type="HOGENOM" id="CLU_075131_0_0_1"/>
<organism evidence="3 4">
    <name type="scientific">Sporothrix brasiliensis 5110</name>
    <dbReference type="NCBI Taxonomy" id="1398154"/>
    <lineage>
        <taxon>Eukaryota</taxon>
        <taxon>Fungi</taxon>
        <taxon>Dikarya</taxon>
        <taxon>Ascomycota</taxon>
        <taxon>Pezizomycotina</taxon>
        <taxon>Sordariomycetes</taxon>
        <taxon>Sordariomycetidae</taxon>
        <taxon>Ophiostomatales</taxon>
        <taxon>Ophiostomataceae</taxon>
        <taxon>Sporothrix</taxon>
    </lineage>
</organism>
<reference evidence="3 4" key="1">
    <citation type="journal article" date="2014" name="BMC Genomics">
        <title>Comparative genomics of the major fungal agents of human and animal Sporotrichosis: Sporothrix schenckii and Sporothrix brasiliensis.</title>
        <authorList>
            <person name="Teixeira M.M."/>
            <person name="de Almeida L.G."/>
            <person name="Kubitschek-Barreira P."/>
            <person name="Alves F.L."/>
            <person name="Kioshima E.S."/>
            <person name="Abadio A.K."/>
            <person name="Fernandes L."/>
            <person name="Derengowski L.S."/>
            <person name="Ferreira K.S."/>
            <person name="Souza R.C."/>
            <person name="Ruiz J.C."/>
            <person name="de Andrade N.C."/>
            <person name="Paes H.C."/>
            <person name="Nicola A.M."/>
            <person name="Albuquerque P."/>
            <person name="Gerber A.L."/>
            <person name="Martins V.P."/>
            <person name="Peconick L.D."/>
            <person name="Neto A.V."/>
            <person name="Chaucanez C.B."/>
            <person name="Silva P.A."/>
            <person name="Cunha O.L."/>
            <person name="de Oliveira F.F."/>
            <person name="dos Santos T.C."/>
            <person name="Barros A.L."/>
            <person name="Soares M.A."/>
            <person name="de Oliveira L.M."/>
            <person name="Marini M.M."/>
            <person name="Villalobos-Duno H."/>
            <person name="Cunha M.M."/>
            <person name="de Hoog S."/>
            <person name="da Silveira J.F."/>
            <person name="Henrissat B."/>
            <person name="Nino-Vega G.A."/>
            <person name="Cisalpino P.S."/>
            <person name="Mora-Montes H.M."/>
            <person name="Almeida S.R."/>
            <person name="Stajich J.E."/>
            <person name="Lopes-Bezerra L.M."/>
            <person name="Vasconcelos A.T."/>
            <person name="Felipe M.S."/>
        </authorList>
    </citation>
    <scope>NUCLEOTIDE SEQUENCE [LARGE SCALE GENOMIC DNA]</scope>
    <source>
        <strain evidence="3 4">5110</strain>
    </source>
</reference>
<evidence type="ECO:0000313" key="3">
    <source>
        <dbReference type="EMBL" id="KIH94967.1"/>
    </source>
</evidence>
<dbReference type="RefSeq" id="XP_040622977.1">
    <property type="nucleotide sequence ID" value="XM_040762130.1"/>
</dbReference>
<evidence type="ECO:0000313" key="4">
    <source>
        <dbReference type="Proteomes" id="UP000031575"/>
    </source>
</evidence>
<comment type="caution">
    <text evidence="3">The sequence shown here is derived from an EMBL/GenBank/DDBJ whole genome shotgun (WGS) entry which is preliminary data.</text>
</comment>
<evidence type="ECO:0000256" key="1">
    <source>
        <dbReference type="SAM" id="MobiDB-lite"/>
    </source>
</evidence>
<dbReference type="Gene3D" id="3.10.20.90">
    <property type="entry name" value="Phosphatidylinositol 3-kinase Catalytic Subunit, Chain A, domain 1"/>
    <property type="match status" value="1"/>
</dbReference>